<feature type="compositionally biased region" description="Low complexity" evidence="3">
    <location>
        <begin position="648"/>
        <end position="666"/>
    </location>
</feature>
<dbReference type="Proteomes" id="UP000221165">
    <property type="component" value="Unassembled WGS sequence"/>
</dbReference>
<dbReference type="GO" id="GO:0034472">
    <property type="term" value="P:snRNA 3'-end processing"/>
    <property type="evidence" value="ECO:0007669"/>
    <property type="project" value="TreeGrafter"/>
</dbReference>
<name>A0A2C6KQ96_9APIC</name>
<feature type="region of interest" description="Disordered" evidence="3">
    <location>
        <begin position="645"/>
        <end position="666"/>
    </location>
</feature>
<evidence type="ECO:0000313" key="5">
    <source>
        <dbReference type="Proteomes" id="UP000221165"/>
    </source>
</evidence>
<organism evidence="4 5">
    <name type="scientific">Cystoisospora suis</name>
    <dbReference type="NCBI Taxonomy" id="483139"/>
    <lineage>
        <taxon>Eukaryota</taxon>
        <taxon>Sar</taxon>
        <taxon>Alveolata</taxon>
        <taxon>Apicomplexa</taxon>
        <taxon>Conoidasida</taxon>
        <taxon>Coccidia</taxon>
        <taxon>Eucoccidiorida</taxon>
        <taxon>Eimeriorina</taxon>
        <taxon>Sarcocystidae</taxon>
        <taxon>Cystoisospora</taxon>
    </lineage>
</organism>
<accession>A0A2C6KQ96</accession>
<feature type="non-terminal residue" evidence="4">
    <location>
        <position position="881"/>
    </location>
</feature>
<proteinExistence type="predicted"/>
<comment type="caution">
    <text evidence="4">The sequence shown here is derived from an EMBL/GenBank/DDBJ whole genome shotgun (WGS) entry which is preliminary data.</text>
</comment>
<keyword evidence="2" id="KW-0539">Nucleus</keyword>
<dbReference type="InterPro" id="IPR036866">
    <property type="entry name" value="RibonucZ/Hydroxyglut_hydro"/>
</dbReference>
<dbReference type="GeneID" id="94429810"/>
<dbReference type="PANTHER" id="PTHR46094:SF1">
    <property type="entry name" value="INTEGRATOR COMPLEX SUBUNIT 9"/>
    <property type="match status" value="1"/>
</dbReference>
<feature type="region of interest" description="Disordered" evidence="3">
    <location>
        <begin position="354"/>
        <end position="402"/>
    </location>
</feature>
<reference evidence="4 5" key="1">
    <citation type="journal article" date="2017" name="Int. J. Parasitol.">
        <title>The genome of the protozoan parasite Cystoisospora suis and a reverse vaccinology approach to identify vaccine candidates.</title>
        <authorList>
            <person name="Palmieri N."/>
            <person name="Shrestha A."/>
            <person name="Ruttkowski B."/>
            <person name="Beck T."/>
            <person name="Vogl C."/>
            <person name="Tomley F."/>
            <person name="Blake D.P."/>
            <person name="Joachim A."/>
        </authorList>
    </citation>
    <scope>NUCLEOTIDE SEQUENCE [LARGE SCALE GENOMIC DNA]</scope>
    <source>
        <strain evidence="4 5">Wien I</strain>
    </source>
</reference>
<dbReference type="RefSeq" id="XP_067921423.1">
    <property type="nucleotide sequence ID" value="XM_068066599.1"/>
</dbReference>
<dbReference type="Gene3D" id="3.40.50.10890">
    <property type="match status" value="1"/>
</dbReference>
<evidence type="ECO:0000256" key="2">
    <source>
        <dbReference type="ARBA" id="ARBA00023242"/>
    </source>
</evidence>
<dbReference type="SUPFAM" id="SSF56281">
    <property type="entry name" value="Metallo-hydrolase/oxidoreductase"/>
    <property type="match status" value="2"/>
</dbReference>
<dbReference type="EMBL" id="MIGC01003258">
    <property type="protein sequence ID" value="PHJ19727.1"/>
    <property type="molecule type" value="Genomic_DNA"/>
</dbReference>
<dbReference type="VEuPathDB" id="ToxoDB:CSUI_006439"/>
<dbReference type="GO" id="GO:0032039">
    <property type="term" value="C:integrator complex"/>
    <property type="evidence" value="ECO:0007669"/>
    <property type="project" value="InterPro"/>
</dbReference>
<keyword evidence="5" id="KW-1185">Reference proteome</keyword>
<sequence length="881" mass="94383">MTNKEVLDDSFPQLLSLFFSVPCDSPGSRILVTVSCVMFSSLQSGVCCTEQPHLGDELSSRVAGSLPATVVDRYSCKPPCRREGLKCKMAFGGSPSNWRSVARQSANSLSSAAVSVVHFVSPAANCSSPSLGGSCTPSSSLLSRSEALLVTCGVFSILVDCPLDFRSLLPVFPQGFPVSSVFEVAEKPSFEAEGSGGLPTVASPNLPSVGIRAAPSLHADGKPEGVRLNHLCSSLWNPVRDSSPHQPDSLFSCALVRALLPVRLHAILITHPHGLLGLPLLCELVDIRETRVLVTPPVLAAAEPALRFLRLRESRDLWLRGNRELYRDDSRRKERVYRRGGEVGSAWQAREFETKNSPPLPFSSAAVGGEASPAAKGEERSTLGVRSSPRASSLGDAGEPEDCKLNESSAFLVRTRSSGSQLLAGVGVSAQISPTMFWQQQELLNDETQQRLQIHPVSSGYCLGGANWVITTASDQRILIVGPSAFDATGDNPSSSKIVHTPEVLARMPTTCGSARGKDTEAAFSPNTKGARYPLGPDWTVLSEASLVIFFDCAPLSGSPAIPSSFLFRLLESVPAEPHRGMSSSLSVSPAAGPYAAYSTGCSRPLLGQAGHSFVSPALTSCSHNPAPHHLRRFHQPALLRYDSQNHSGSPRASDSDSRPSNSLLASSYPPSCPLLPLSSSLRELSSLVLSTVRDRRGNVLIPIDPCGLLFLETIEVLSTITSSSSALLSAVPLYCVAPGLPGLLQFAAEGVEWMEETRAERTRDLQHPRPPLRLSACFDEELLLAGKSRPGASDLSMRNRSLIAGECLADIMPLREPCVLLLSDSSLRTGECALLLEKWKDEEKHLLVCIDRRFACRGDVKRPVLSPTSSGCESSQVGYH</sequence>
<evidence type="ECO:0000256" key="1">
    <source>
        <dbReference type="ARBA" id="ARBA00004123"/>
    </source>
</evidence>
<evidence type="ECO:0000313" key="4">
    <source>
        <dbReference type="EMBL" id="PHJ19727.1"/>
    </source>
</evidence>
<protein>
    <submittedName>
        <fullName evidence="4">Small subunit rrna synthesis-associated</fullName>
    </submittedName>
</protein>
<comment type="subcellular location">
    <subcellularLocation>
        <location evidence="1">Nucleus</location>
    </subcellularLocation>
</comment>
<dbReference type="InterPro" id="IPR027074">
    <property type="entry name" value="Integrator_9su"/>
</dbReference>
<dbReference type="PANTHER" id="PTHR46094">
    <property type="entry name" value="INTEGRATOR COMPLEX SUBUNIT 9"/>
    <property type="match status" value="1"/>
</dbReference>
<dbReference type="AlphaFoldDB" id="A0A2C6KQ96"/>
<dbReference type="OrthoDB" id="5600060at2759"/>
<evidence type="ECO:0000256" key="3">
    <source>
        <dbReference type="SAM" id="MobiDB-lite"/>
    </source>
</evidence>
<gene>
    <name evidence="4" type="ORF">CSUI_006439</name>
</gene>